<protein>
    <recommendedName>
        <fullName evidence="4">Phage-related membrane protein</fullName>
    </recommendedName>
</protein>
<gene>
    <name evidence="2" type="ORF">N5C72_22615</name>
</gene>
<organism evidence="2 3">
    <name type="scientific">Achromobacter mucicolens</name>
    <dbReference type="NCBI Taxonomy" id="1389922"/>
    <lineage>
        <taxon>Bacteria</taxon>
        <taxon>Pseudomonadati</taxon>
        <taxon>Pseudomonadota</taxon>
        <taxon>Betaproteobacteria</taxon>
        <taxon>Burkholderiales</taxon>
        <taxon>Alcaligenaceae</taxon>
        <taxon>Achromobacter</taxon>
    </lineage>
</organism>
<reference evidence="2 3" key="1">
    <citation type="submission" date="2022-09" db="EMBL/GenBank/DDBJ databases">
        <title>Intensive care unit water sources are persistently colonized with multi-drug resistant bacteria and are the site of extensive horizontal gene transfer of antibiotic resistance genes.</title>
        <authorList>
            <person name="Diorio-Toth L."/>
        </authorList>
    </citation>
    <scope>NUCLEOTIDE SEQUENCE [LARGE SCALE GENOMIC DNA]</scope>
    <source>
        <strain evidence="2 3">GD03967</strain>
    </source>
</reference>
<evidence type="ECO:0008006" key="4">
    <source>
        <dbReference type="Google" id="ProtNLM"/>
    </source>
</evidence>
<evidence type="ECO:0000313" key="3">
    <source>
        <dbReference type="Proteomes" id="UP001158644"/>
    </source>
</evidence>
<accession>A0ABD4Z2S0</accession>
<name>A0ABD4Z2S0_9BURK</name>
<feature type="transmembrane region" description="Helical" evidence="1">
    <location>
        <begin position="294"/>
        <end position="315"/>
    </location>
</feature>
<dbReference type="RefSeq" id="WP_279991840.1">
    <property type="nucleotide sequence ID" value="NZ_JAOBZK010000040.1"/>
</dbReference>
<dbReference type="EMBL" id="JAOBZK010000040">
    <property type="protein sequence ID" value="MDH1180884.1"/>
    <property type="molecule type" value="Genomic_DNA"/>
</dbReference>
<keyword evidence="1" id="KW-0472">Membrane</keyword>
<feature type="transmembrane region" description="Helical" evidence="1">
    <location>
        <begin position="363"/>
        <end position="384"/>
    </location>
</feature>
<keyword evidence="1" id="KW-0812">Transmembrane</keyword>
<evidence type="ECO:0000313" key="2">
    <source>
        <dbReference type="EMBL" id="MDH1180884.1"/>
    </source>
</evidence>
<dbReference type="Proteomes" id="UP001158644">
    <property type="component" value="Unassembled WGS sequence"/>
</dbReference>
<proteinExistence type="predicted"/>
<sequence>MAAKATWDDLIQVVRNLANRQDGPTVRGIFTIKTDADLTVLKACLAAEHDTHLLLVDDESPVSLQVGQSVNVSVAPRLGFGLLKRDVGDLLAGYRKARIQEPQFFLTVEGISNSTPVVDDHIVSRYRAVLRLIQTLKRAAAFLDTDEPALIFIKDGKFELPIEYDADDLENASVTAIQEITDTIPSGTHEKQCASILAEVIVSLTEHLASELRFGYLLANASELKKKFEQGYQLFAAGFSYEKVRDQVEAARVEYSGKIHKVFSDIQNQLLGIPVATIIVATQMKDAKTYGYEFWVNTSVLVGCWVFAILMMFLLRNQSHTLAVLRDEISRQKRQLTKEFAAVASSFTDTFDYLSNRACTQRVILWAINGFVIFGLLLSHVIYLKLTPPARDWLIGHIPRLAH</sequence>
<evidence type="ECO:0000256" key="1">
    <source>
        <dbReference type="SAM" id="Phobius"/>
    </source>
</evidence>
<dbReference type="AlphaFoldDB" id="A0ABD4Z2S0"/>
<comment type="caution">
    <text evidence="2">The sequence shown here is derived from an EMBL/GenBank/DDBJ whole genome shotgun (WGS) entry which is preliminary data.</text>
</comment>
<keyword evidence="1" id="KW-1133">Transmembrane helix</keyword>